<keyword evidence="2" id="KW-1185">Reference proteome</keyword>
<gene>
    <name evidence="1" type="ORF">ACFSNC_26095</name>
</gene>
<comment type="caution">
    <text evidence="1">The sequence shown here is derived from an EMBL/GenBank/DDBJ whole genome shotgun (WGS) entry which is preliminary data.</text>
</comment>
<proteinExistence type="predicted"/>
<name>A0ABW4Z5R5_9HYPH</name>
<reference evidence="2" key="1">
    <citation type="journal article" date="2019" name="Int. J. Syst. Evol. Microbiol.">
        <title>The Global Catalogue of Microorganisms (GCM) 10K type strain sequencing project: providing services to taxonomists for standard genome sequencing and annotation.</title>
        <authorList>
            <consortium name="The Broad Institute Genomics Platform"/>
            <consortium name="The Broad Institute Genome Sequencing Center for Infectious Disease"/>
            <person name="Wu L."/>
            <person name="Ma J."/>
        </authorList>
    </citation>
    <scope>NUCLEOTIDE SEQUENCE [LARGE SCALE GENOMIC DNA]</scope>
    <source>
        <strain evidence="2">CCM 7435</strain>
    </source>
</reference>
<protein>
    <submittedName>
        <fullName evidence="1">Uncharacterized protein</fullName>
    </submittedName>
</protein>
<organism evidence="1 2">
    <name type="scientific">Ancylobacter oerskovii</name>
    <dbReference type="NCBI Taxonomy" id="459519"/>
    <lineage>
        <taxon>Bacteria</taxon>
        <taxon>Pseudomonadati</taxon>
        <taxon>Pseudomonadota</taxon>
        <taxon>Alphaproteobacteria</taxon>
        <taxon>Hyphomicrobiales</taxon>
        <taxon>Xanthobacteraceae</taxon>
        <taxon>Ancylobacter</taxon>
    </lineage>
</organism>
<sequence length="65" mass="6996">MTIDVNHYAQKIIDARARIKAARDPQDALDALEAFKVLADDPDMLAILAGAYLLVSAVAFDAPPD</sequence>
<dbReference type="EMBL" id="JBHUHD010000005">
    <property type="protein sequence ID" value="MFD2143822.1"/>
    <property type="molecule type" value="Genomic_DNA"/>
</dbReference>
<evidence type="ECO:0000313" key="1">
    <source>
        <dbReference type="EMBL" id="MFD2143822.1"/>
    </source>
</evidence>
<accession>A0ABW4Z5R5</accession>
<dbReference type="RefSeq" id="WP_213355309.1">
    <property type="nucleotide sequence ID" value="NZ_JAHBGB010000043.1"/>
</dbReference>
<dbReference type="Proteomes" id="UP001597299">
    <property type="component" value="Unassembled WGS sequence"/>
</dbReference>
<evidence type="ECO:0000313" key="2">
    <source>
        <dbReference type="Proteomes" id="UP001597299"/>
    </source>
</evidence>